<evidence type="ECO:0000256" key="3">
    <source>
        <dbReference type="ARBA" id="ARBA00023125"/>
    </source>
</evidence>
<dbReference type="PROSITE" id="PS00463">
    <property type="entry name" value="ZN2_CY6_FUNGAL_1"/>
    <property type="match status" value="1"/>
</dbReference>
<dbReference type="InterPro" id="IPR050613">
    <property type="entry name" value="Sec_Metabolite_Reg"/>
</dbReference>
<dbReference type="InterPro" id="IPR036864">
    <property type="entry name" value="Zn2-C6_fun-type_DNA-bd_sf"/>
</dbReference>
<reference evidence="8" key="1">
    <citation type="submission" date="2022-12" db="EMBL/GenBank/DDBJ databases">
        <authorList>
            <person name="Petersen C."/>
        </authorList>
    </citation>
    <scope>NUCLEOTIDE SEQUENCE</scope>
    <source>
        <strain evidence="8">IBT 17660</strain>
    </source>
</reference>
<feature type="compositionally biased region" description="Basic and acidic residues" evidence="6">
    <location>
        <begin position="110"/>
        <end position="137"/>
    </location>
</feature>
<proteinExistence type="predicted"/>
<reference evidence="8" key="2">
    <citation type="journal article" date="2023" name="IMA Fungus">
        <title>Comparative genomic study of the Penicillium genus elucidates a diverse pangenome and 15 lateral gene transfer events.</title>
        <authorList>
            <person name="Petersen C."/>
            <person name="Sorensen T."/>
            <person name="Nielsen M.R."/>
            <person name="Sondergaard T.E."/>
            <person name="Sorensen J.L."/>
            <person name="Fitzpatrick D.A."/>
            <person name="Frisvad J.C."/>
            <person name="Nielsen K.L."/>
        </authorList>
    </citation>
    <scope>NUCLEOTIDE SEQUENCE</scope>
    <source>
        <strain evidence="8">IBT 17660</strain>
    </source>
</reference>
<dbReference type="GO" id="GO:0000981">
    <property type="term" value="F:DNA-binding transcription factor activity, RNA polymerase II-specific"/>
    <property type="evidence" value="ECO:0007669"/>
    <property type="project" value="InterPro"/>
</dbReference>
<dbReference type="OrthoDB" id="4934715at2759"/>
<keyword evidence="4" id="KW-0804">Transcription</keyword>
<feature type="compositionally biased region" description="Basic and acidic residues" evidence="6">
    <location>
        <begin position="145"/>
        <end position="156"/>
    </location>
</feature>
<evidence type="ECO:0000256" key="5">
    <source>
        <dbReference type="ARBA" id="ARBA00023242"/>
    </source>
</evidence>
<feature type="compositionally biased region" description="Basic and acidic residues" evidence="6">
    <location>
        <begin position="424"/>
        <end position="434"/>
    </location>
</feature>
<keyword evidence="3" id="KW-0238">DNA-binding</keyword>
<evidence type="ECO:0000313" key="8">
    <source>
        <dbReference type="EMBL" id="KAJ5469873.1"/>
    </source>
</evidence>
<dbReference type="PANTHER" id="PTHR31001">
    <property type="entry name" value="UNCHARACTERIZED TRANSCRIPTIONAL REGULATORY PROTEIN"/>
    <property type="match status" value="1"/>
</dbReference>
<dbReference type="GO" id="GO:0008270">
    <property type="term" value="F:zinc ion binding"/>
    <property type="evidence" value="ECO:0007669"/>
    <property type="project" value="InterPro"/>
</dbReference>
<dbReference type="SMART" id="SM00066">
    <property type="entry name" value="GAL4"/>
    <property type="match status" value="1"/>
</dbReference>
<accession>A0A9W9WLW8</accession>
<dbReference type="CDD" id="cd12148">
    <property type="entry name" value="fungal_TF_MHR"/>
    <property type="match status" value="1"/>
</dbReference>
<dbReference type="InterPro" id="IPR001138">
    <property type="entry name" value="Zn2Cys6_DnaBD"/>
</dbReference>
<dbReference type="Gene3D" id="4.10.240.10">
    <property type="entry name" value="Zn(2)-C6 fungal-type DNA-binding domain"/>
    <property type="match status" value="1"/>
</dbReference>
<comment type="caution">
    <text evidence="8">The sequence shown here is derived from an EMBL/GenBank/DDBJ whole genome shotgun (WGS) entry which is preliminary data.</text>
</comment>
<evidence type="ECO:0000313" key="9">
    <source>
        <dbReference type="Proteomes" id="UP001147760"/>
    </source>
</evidence>
<dbReference type="CDD" id="cd00067">
    <property type="entry name" value="GAL4"/>
    <property type="match status" value="1"/>
</dbReference>
<dbReference type="GO" id="GO:0005634">
    <property type="term" value="C:nucleus"/>
    <property type="evidence" value="ECO:0007669"/>
    <property type="project" value="UniProtKB-SubCell"/>
</dbReference>
<feature type="domain" description="Zn(2)-C6 fungal-type" evidence="7">
    <location>
        <begin position="30"/>
        <end position="61"/>
    </location>
</feature>
<name>A0A9W9WLW8_9EURO</name>
<protein>
    <submittedName>
        <fullName evidence="8">Transcription factorfungi</fullName>
    </submittedName>
</protein>
<keyword evidence="5" id="KW-0539">Nucleus</keyword>
<feature type="region of interest" description="Disordered" evidence="6">
    <location>
        <begin position="1"/>
        <end position="27"/>
    </location>
</feature>
<evidence type="ECO:0000256" key="2">
    <source>
        <dbReference type="ARBA" id="ARBA00023015"/>
    </source>
</evidence>
<evidence type="ECO:0000259" key="7">
    <source>
        <dbReference type="PROSITE" id="PS50048"/>
    </source>
</evidence>
<evidence type="ECO:0000256" key="6">
    <source>
        <dbReference type="SAM" id="MobiDB-lite"/>
    </source>
</evidence>
<dbReference type="SUPFAM" id="SSF57701">
    <property type="entry name" value="Zn2/Cys6 DNA-binding domain"/>
    <property type="match status" value="1"/>
</dbReference>
<evidence type="ECO:0000256" key="1">
    <source>
        <dbReference type="ARBA" id="ARBA00004123"/>
    </source>
</evidence>
<gene>
    <name evidence="8" type="ORF">N7530_007230</name>
</gene>
<dbReference type="Pfam" id="PF00172">
    <property type="entry name" value="Zn_clus"/>
    <property type="match status" value="1"/>
</dbReference>
<feature type="region of interest" description="Disordered" evidence="6">
    <location>
        <begin position="105"/>
        <end position="156"/>
    </location>
</feature>
<keyword evidence="9" id="KW-1185">Reference proteome</keyword>
<dbReference type="PANTHER" id="PTHR31001:SF74">
    <property type="entry name" value="ZN(II)2CYS6 TRANSCRIPTION FACTOR (EUROFUNG)"/>
    <property type="match status" value="1"/>
</dbReference>
<comment type="subcellular location">
    <subcellularLocation>
        <location evidence="1">Nucleus</location>
    </subcellularLocation>
</comment>
<dbReference type="GO" id="GO:0003677">
    <property type="term" value="F:DNA binding"/>
    <property type="evidence" value="ECO:0007669"/>
    <property type="project" value="UniProtKB-KW"/>
</dbReference>
<dbReference type="Proteomes" id="UP001147760">
    <property type="component" value="Unassembled WGS sequence"/>
</dbReference>
<dbReference type="EMBL" id="JAPWDO010000005">
    <property type="protein sequence ID" value="KAJ5469873.1"/>
    <property type="molecule type" value="Genomic_DNA"/>
</dbReference>
<feature type="region of interest" description="Disordered" evidence="6">
    <location>
        <begin position="424"/>
        <end position="446"/>
    </location>
</feature>
<dbReference type="PROSITE" id="PS50048">
    <property type="entry name" value="ZN2_CY6_FUNGAL_2"/>
    <property type="match status" value="1"/>
</dbReference>
<sequence length="737" mass="82872">MSDAMPPSTSTSPGKLQPPPSRRRYKPQLSCNSCRWRKVRCDRLRPCSNCSSRGLGSSCAYTNITTTTATSSPAQAASRGRLQVPATNMKDRVNQLESLVLELMHQTESSPRKQRLERIRPEKSHEVTGESPLRDLQHVMPSQRSRSDRSVPPENSERATMMEYETQHEVSPSPSDYGSFRTPETGINYVSSSHWAAVLDSITDLRDHISRDEEAHSRVSDPVRPTASFPEPQLLYSCIMHGTSASILKSLPTRLTVDRLVARYFNIIDIVPGIVHSGKFLREYEEFWKAPHEAPILWVGILFSIMCLSTQFQQAFSSTSGSSPILGHSRKGSQVGTQALVEMYKENTIQCLLLGHYTKGGPYVLETLILYFLIENFHLKDMEIGIWVLVGNIVQIAIDMGYHRDVKHFPSITPFAGEMRRRVDTDTAEPRNLNDSDFNEDTPTLPETEVTPTLYVLAKLRLLSVGAKVADVATQPQPHSYAEILMLDQQINEAGNTLPSSLKWTGLASSLNVPSQIMIQSIWLEVSIQQLKIVLHRKFLEPSRLHRQYDRSRSACLDAAMQILELQRLVDEETQEDGLLYQSRWRVSSAFINDFLLATSVLCFYIQTHSKEKDAKLGSFNEAEVELVDMDRIRDLLRISQTIWSRQSANSREARKAVAALNYILNDSRVRAEPHTAEYASVSAVPATAVSYFPGYPDSISNFDLPSMALGSTMEGMTWPIFTANLNDDVEQWLGGD</sequence>
<dbReference type="AlphaFoldDB" id="A0A9W9WLW8"/>
<organism evidence="8 9">
    <name type="scientific">Penicillium desertorum</name>
    <dbReference type="NCBI Taxonomy" id="1303715"/>
    <lineage>
        <taxon>Eukaryota</taxon>
        <taxon>Fungi</taxon>
        <taxon>Dikarya</taxon>
        <taxon>Ascomycota</taxon>
        <taxon>Pezizomycotina</taxon>
        <taxon>Eurotiomycetes</taxon>
        <taxon>Eurotiomycetidae</taxon>
        <taxon>Eurotiales</taxon>
        <taxon>Aspergillaceae</taxon>
        <taxon>Penicillium</taxon>
    </lineage>
</organism>
<keyword evidence="2" id="KW-0805">Transcription regulation</keyword>
<evidence type="ECO:0000256" key="4">
    <source>
        <dbReference type="ARBA" id="ARBA00023163"/>
    </source>
</evidence>